<evidence type="ECO:0000313" key="7">
    <source>
        <dbReference type="Proteomes" id="UP001626550"/>
    </source>
</evidence>
<dbReference type="PANTHER" id="PTHR45080">
    <property type="entry name" value="CONTACTIN 5"/>
    <property type="match status" value="1"/>
</dbReference>
<dbReference type="SMART" id="SM00409">
    <property type="entry name" value="IG"/>
    <property type="match status" value="1"/>
</dbReference>
<dbReference type="PROSITE" id="PS50835">
    <property type="entry name" value="IG_LIKE"/>
    <property type="match status" value="1"/>
</dbReference>
<protein>
    <recommendedName>
        <fullName evidence="5">Ig-like domain-containing protein</fullName>
    </recommendedName>
</protein>
<dbReference type="InterPro" id="IPR050958">
    <property type="entry name" value="Cell_Adh-Cytoskel_Orgn"/>
</dbReference>
<evidence type="ECO:0000313" key="6">
    <source>
        <dbReference type="EMBL" id="KAL3317177.1"/>
    </source>
</evidence>
<dbReference type="EMBL" id="JBJKFK010000418">
    <property type="protein sequence ID" value="KAL3317177.1"/>
    <property type="molecule type" value="Genomic_DNA"/>
</dbReference>
<dbReference type="Gene3D" id="2.60.40.10">
    <property type="entry name" value="Immunoglobulins"/>
    <property type="match status" value="1"/>
</dbReference>
<dbReference type="Pfam" id="PF13927">
    <property type="entry name" value="Ig_3"/>
    <property type="match status" value="1"/>
</dbReference>
<keyword evidence="1" id="KW-0732">Signal</keyword>
<evidence type="ECO:0000256" key="4">
    <source>
        <dbReference type="SAM" id="Phobius"/>
    </source>
</evidence>
<keyword evidence="7" id="KW-1185">Reference proteome</keyword>
<organism evidence="6 7">
    <name type="scientific">Cichlidogyrus casuarinus</name>
    <dbReference type="NCBI Taxonomy" id="1844966"/>
    <lineage>
        <taxon>Eukaryota</taxon>
        <taxon>Metazoa</taxon>
        <taxon>Spiralia</taxon>
        <taxon>Lophotrochozoa</taxon>
        <taxon>Platyhelminthes</taxon>
        <taxon>Monogenea</taxon>
        <taxon>Monopisthocotylea</taxon>
        <taxon>Dactylogyridea</taxon>
        <taxon>Ancyrocephalidae</taxon>
        <taxon>Cichlidogyrus</taxon>
    </lineage>
</organism>
<evidence type="ECO:0000259" key="5">
    <source>
        <dbReference type="PROSITE" id="PS50835"/>
    </source>
</evidence>
<name>A0ABD2QCB0_9PLAT</name>
<feature type="region of interest" description="Disordered" evidence="3">
    <location>
        <begin position="266"/>
        <end position="303"/>
    </location>
</feature>
<dbReference type="SUPFAM" id="SSF48726">
    <property type="entry name" value="Immunoglobulin"/>
    <property type="match status" value="1"/>
</dbReference>
<dbReference type="AlphaFoldDB" id="A0ABD2QCB0"/>
<comment type="caution">
    <text evidence="6">The sequence shown here is derived from an EMBL/GenBank/DDBJ whole genome shotgun (WGS) entry which is preliminary data.</text>
</comment>
<keyword evidence="2" id="KW-1015">Disulfide bond</keyword>
<proteinExistence type="predicted"/>
<dbReference type="InterPro" id="IPR013783">
    <property type="entry name" value="Ig-like_fold"/>
</dbReference>
<feature type="domain" description="Ig-like" evidence="5">
    <location>
        <begin position="120"/>
        <end position="228"/>
    </location>
</feature>
<dbReference type="InterPro" id="IPR007110">
    <property type="entry name" value="Ig-like_dom"/>
</dbReference>
<keyword evidence="4" id="KW-0472">Membrane</keyword>
<dbReference type="InterPro" id="IPR036179">
    <property type="entry name" value="Ig-like_dom_sf"/>
</dbReference>
<evidence type="ECO:0000256" key="1">
    <source>
        <dbReference type="ARBA" id="ARBA00022729"/>
    </source>
</evidence>
<keyword evidence="4" id="KW-1133">Transmembrane helix</keyword>
<reference evidence="6 7" key="1">
    <citation type="submission" date="2024-11" db="EMBL/GenBank/DDBJ databases">
        <title>Adaptive evolution of stress response genes in parasites aligns with host niche diversity.</title>
        <authorList>
            <person name="Hahn C."/>
            <person name="Resl P."/>
        </authorList>
    </citation>
    <scope>NUCLEOTIDE SEQUENCE [LARGE SCALE GENOMIC DNA]</scope>
    <source>
        <strain evidence="6">EGGRZ-B1_66</strain>
        <tissue evidence="6">Body</tissue>
    </source>
</reference>
<sequence length="303" mass="33526">MVLPTNVTQVKNEDIVYNHVTRVSEFTLSLDYTIKDAVSSQPLQLTWLRDGNPINIPEVSPTDASTMGSKSLYAIVTREGQSATVKLVISHQVAVAGRYTLTAKQNDLTSSGYVDLVSAPELPVYNKPKRVLQGDSMRISCKVAGYPLPDKVDWFFGAVDRAADSDTIPTAFKNALPLKLQEGMTLENENGVPQDTLKFSTLQFDDNGVYVCKAKNDQGQDESAVYLNVKDRWAALWPFIGVVIEVTVLVAAILLFERYQMRAKKTKTDTKLAENNNAQSEKVTAPKEEETPLAQSLNHVNEK</sequence>
<evidence type="ECO:0000256" key="2">
    <source>
        <dbReference type="ARBA" id="ARBA00023157"/>
    </source>
</evidence>
<feature type="compositionally biased region" description="Polar residues" evidence="3">
    <location>
        <begin position="273"/>
        <end position="282"/>
    </location>
</feature>
<dbReference type="Proteomes" id="UP001626550">
    <property type="component" value="Unassembled WGS sequence"/>
</dbReference>
<dbReference type="InterPro" id="IPR003599">
    <property type="entry name" value="Ig_sub"/>
</dbReference>
<feature type="compositionally biased region" description="Polar residues" evidence="3">
    <location>
        <begin position="293"/>
        <end position="303"/>
    </location>
</feature>
<accession>A0ABD2QCB0</accession>
<keyword evidence="4" id="KW-0812">Transmembrane</keyword>
<evidence type="ECO:0000256" key="3">
    <source>
        <dbReference type="SAM" id="MobiDB-lite"/>
    </source>
</evidence>
<gene>
    <name evidence="6" type="ORF">Ciccas_004170</name>
</gene>
<feature type="transmembrane region" description="Helical" evidence="4">
    <location>
        <begin position="235"/>
        <end position="256"/>
    </location>
</feature>
<dbReference type="PANTHER" id="PTHR45080:SF8">
    <property type="entry name" value="IG-LIKE DOMAIN-CONTAINING PROTEIN"/>
    <property type="match status" value="1"/>
</dbReference>